<dbReference type="GO" id="GO:0022625">
    <property type="term" value="C:cytosolic large ribosomal subunit"/>
    <property type="evidence" value="ECO:0007669"/>
    <property type="project" value="TreeGrafter"/>
</dbReference>
<evidence type="ECO:0000256" key="6">
    <source>
        <dbReference type="ARBA" id="ARBA00082728"/>
    </source>
</evidence>
<keyword evidence="3 7" id="KW-0687">Ribonucleoprotein</keyword>
<dbReference type="HAMAP" id="MF_01368">
    <property type="entry name" value="Ribosomal_bL17"/>
    <property type="match status" value="1"/>
</dbReference>
<evidence type="ECO:0000256" key="7">
    <source>
        <dbReference type="RuleBase" id="RU000660"/>
    </source>
</evidence>
<protein>
    <recommendedName>
        <fullName evidence="4">Large ribosomal subunit protein bL17c</fullName>
    </recommendedName>
    <alternativeName>
        <fullName evidence="5">50S ribosomal protein L17, chloroplastic</fullName>
    </alternativeName>
    <alternativeName>
        <fullName evidence="6">CL17</fullName>
    </alternativeName>
</protein>
<evidence type="ECO:0000256" key="3">
    <source>
        <dbReference type="ARBA" id="ARBA00023274"/>
    </source>
</evidence>
<feature type="compositionally biased region" description="Polar residues" evidence="8">
    <location>
        <begin position="150"/>
        <end position="163"/>
    </location>
</feature>
<evidence type="ECO:0000256" key="2">
    <source>
        <dbReference type="ARBA" id="ARBA00022980"/>
    </source>
</evidence>
<dbReference type="PROSITE" id="PS01167">
    <property type="entry name" value="RIBOSOMAL_L17"/>
    <property type="match status" value="1"/>
</dbReference>
<dbReference type="Pfam" id="PF01196">
    <property type="entry name" value="Ribosomal_L17"/>
    <property type="match status" value="1"/>
</dbReference>
<dbReference type="GO" id="GO:0003735">
    <property type="term" value="F:structural constituent of ribosome"/>
    <property type="evidence" value="ECO:0007669"/>
    <property type="project" value="InterPro"/>
</dbReference>
<dbReference type="InterPro" id="IPR036373">
    <property type="entry name" value="Ribosomal_bL17_sf"/>
</dbReference>
<evidence type="ECO:0000313" key="10">
    <source>
        <dbReference type="Proteomes" id="UP000886520"/>
    </source>
</evidence>
<dbReference type="GO" id="GO:0006412">
    <property type="term" value="P:translation"/>
    <property type="evidence" value="ECO:0007669"/>
    <property type="project" value="InterPro"/>
</dbReference>
<gene>
    <name evidence="9" type="ORF">GOP47_0007746</name>
</gene>
<dbReference type="FunFam" id="3.90.1030.10:FF:000001">
    <property type="entry name" value="50S ribosomal protein L17"/>
    <property type="match status" value="1"/>
</dbReference>
<dbReference type="PANTHER" id="PTHR14413">
    <property type="entry name" value="RIBOSOMAL PROTEIN L17"/>
    <property type="match status" value="1"/>
</dbReference>
<dbReference type="PANTHER" id="PTHR14413:SF16">
    <property type="entry name" value="LARGE RIBOSOMAL SUBUNIT PROTEIN BL17M"/>
    <property type="match status" value="1"/>
</dbReference>
<keyword evidence="2 7" id="KW-0689">Ribosomal protein</keyword>
<evidence type="ECO:0000313" key="9">
    <source>
        <dbReference type="EMBL" id="KAI5077922.1"/>
    </source>
</evidence>
<evidence type="ECO:0000256" key="5">
    <source>
        <dbReference type="ARBA" id="ARBA00077677"/>
    </source>
</evidence>
<dbReference type="NCBIfam" id="TIGR00059">
    <property type="entry name" value="L17"/>
    <property type="match status" value="1"/>
</dbReference>
<accession>A0A9D4V2T1</accession>
<dbReference type="EMBL" id="JABFUD020000007">
    <property type="protein sequence ID" value="KAI5077922.1"/>
    <property type="molecule type" value="Genomic_DNA"/>
</dbReference>
<organism evidence="9 10">
    <name type="scientific">Adiantum capillus-veneris</name>
    <name type="common">Maidenhair fern</name>
    <dbReference type="NCBI Taxonomy" id="13818"/>
    <lineage>
        <taxon>Eukaryota</taxon>
        <taxon>Viridiplantae</taxon>
        <taxon>Streptophyta</taxon>
        <taxon>Embryophyta</taxon>
        <taxon>Tracheophyta</taxon>
        <taxon>Polypodiopsida</taxon>
        <taxon>Polypodiidae</taxon>
        <taxon>Polypodiales</taxon>
        <taxon>Pteridineae</taxon>
        <taxon>Pteridaceae</taxon>
        <taxon>Vittarioideae</taxon>
        <taxon>Adiantum</taxon>
    </lineage>
</organism>
<evidence type="ECO:0000256" key="8">
    <source>
        <dbReference type="SAM" id="MobiDB-lite"/>
    </source>
</evidence>
<comment type="caution">
    <text evidence="9">The sequence shown here is derived from an EMBL/GenBank/DDBJ whole genome shotgun (WGS) entry which is preliminary data.</text>
</comment>
<reference evidence="9" key="1">
    <citation type="submission" date="2021-01" db="EMBL/GenBank/DDBJ databases">
        <title>Adiantum capillus-veneris genome.</title>
        <authorList>
            <person name="Fang Y."/>
            <person name="Liao Q."/>
        </authorList>
    </citation>
    <scope>NUCLEOTIDE SEQUENCE</scope>
    <source>
        <strain evidence="9">H3</strain>
        <tissue evidence="9">Leaf</tissue>
    </source>
</reference>
<dbReference type="AlphaFoldDB" id="A0A9D4V2T1"/>
<evidence type="ECO:0000256" key="4">
    <source>
        <dbReference type="ARBA" id="ARBA00072708"/>
    </source>
</evidence>
<evidence type="ECO:0000256" key="1">
    <source>
        <dbReference type="ARBA" id="ARBA00008777"/>
    </source>
</evidence>
<comment type="similarity">
    <text evidence="1 7">Belongs to the bacterial ribosomal protein bL17 family.</text>
</comment>
<dbReference type="OrthoDB" id="275000at2759"/>
<sequence length="163" mass="19046">MKHGVRQRKLNRTGEHRWAMLRTMVSQLIKHERIETTLPKAKELQKVADNMVTLGKEGTLFARRKAAAILRGDFELHKLFTEIAERYKERVGGYTRVLRTRIRQGDAATMAYIEFVDWPNELREARSPQQQPPQRSPIAPWIQSRMQHHWASQSFTSSDKAPQ</sequence>
<name>A0A9D4V2T1_ADICA</name>
<feature type="region of interest" description="Disordered" evidence="8">
    <location>
        <begin position="124"/>
        <end position="163"/>
    </location>
</feature>
<dbReference type="Proteomes" id="UP000886520">
    <property type="component" value="Chromosome 7"/>
</dbReference>
<proteinExistence type="inferred from homology"/>
<dbReference type="InterPro" id="IPR000456">
    <property type="entry name" value="Ribosomal_bL17"/>
</dbReference>
<dbReference type="Gene3D" id="3.90.1030.10">
    <property type="entry name" value="Ribosomal protein L17"/>
    <property type="match status" value="1"/>
</dbReference>
<dbReference type="SUPFAM" id="SSF64263">
    <property type="entry name" value="Prokaryotic ribosomal protein L17"/>
    <property type="match status" value="1"/>
</dbReference>
<keyword evidence="10" id="KW-1185">Reference proteome</keyword>
<dbReference type="InterPro" id="IPR047859">
    <property type="entry name" value="Ribosomal_bL17_CS"/>
</dbReference>